<name>A0A5B7ILK4_PORTR</name>
<proteinExistence type="predicted"/>
<accession>A0A5B7ILK4</accession>
<gene>
    <name evidence="2" type="ORF">E2C01_077515</name>
</gene>
<keyword evidence="1" id="KW-0812">Transmembrane</keyword>
<evidence type="ECO:0000313" key="3">
    <source>
        <dbReference type="Proteomes" id="UP000324222"/>
    </source>
</evidence>
<dbReference type="EMBL" id="VSRR010060861">
    <property type="protein sequence ID" value="MPC82829.1"/>
    <property type="molecule type" value="Genomic_DNA"/>
</dbReference>
<dbReference type="Proteomes" id="UP000324222">
    <property type="component" value="Unassembled WGS sequence"/>
</dbReference>
<keyword evidence="3" id="KW-1185">Reference proteome</keyword>
<evidence type="ECO:0000256" key="1">
    <source>
        <dbReference type="SAM" id="Phobius"/>
    </source>
</evidence>
<keyword evidence="1" id="KW-0472">Membrane</keyword>
<reference evidence="2 3" key="1">
    <citation type="submission" date="2019-05" db="EMBL/GenBank/DDBJ databases">
        <title>Another draft genome of Portunus trituberculatus and its Hox gene families provides insights of decapod evolution.</title>
        <authorList>
            <person name="Jeong J.-H."/>
            <person name="Song I."/>
            <person name="Kim S."/>
            <person name="Choi T."/>
            <person name="Kim D."/>
            <person name="Ryu S."/>
            <person name="Kim W."/>
        </authorList>
    </citation>
    <scope>NUCLEOTIDE SEQUENCE [LARGE SCALE GENOMIC DNA]</scope>
    <source>
        <tissue evidence="2">Muscle</tissue>
    </source>
</reference>
<comment type="caution">
    <text evidence="2">The sequence shown here is derived from an EMBL/GenBank/DDBJ whole genome shotgun (WGS) entry which is preliminary data.</text>
</comment>
<evidence type="ECO:0000313" key="2">
    <source>
        <dbReference type="EMBL" id="MPC82829.1"/>
    </source>
</evidence>
<keyword evidence="1" id="KW-1133">Transmembrane helix</keyword>
<organism evidence="2 3">
    <name type="scientific">Portunus trituberculatus</name>
    <name type="common">Swimming crab</name>
    <name type="synonym">Neptunus trituberculatus</name>
    <dbReference type="NCBI Taxonomy" id="210409"/>
    <lineage>
        <taxon>Eukaryota</taxon>
        <taxon>Metazoa</taxon>
        <taxon>Ecdysozoa</taxon>
        <taxon>Arthropoda</taxon>
        <taxon>Crustacea</taxon>
        <taxon>Multicrustacea</taxon>
        <taxon>Malacostraca</taxon>
        <taxon>Eumalacostraca</taxon>
        <taxon>Eucarida</taxon>
        <taxon>Decapoda</taxon>
        <taxon>Pleocyemata</taxon>
        <taxon>Brachyura</taxon>
        <taxon>Eubrachyura</taxon>
        <taxon>Portunoidea</taxon>
        <taxon>Portunidae</taxon>
        <taxon>Portuninae</taxon>
        <taxon>Portunus</taxon>
    </lineage>
</organism>
<sequence length="80" mass="8948">MIFVPPRLSPVLPGHFYITSSPHCRLLDVTLAALAALSVAVIILAMSVSWFLERHSALLFTLLTLNITSEDQRYFLATYL</sequence>
<protein>
    <submittedName>
        <fullName evidence="2">Uncharacterized protein</fullName>
    </submittedName>
</protein>
<dbReference type="AlphaFoldDB" id="A0A5B7ILK4"/>
<feature type="transmembrane region" description="Helical" evidence="1">
    <location>
        <begin position="29"/>
        <end position="52"/>
    </location>
</feature>